<dbReference type="STRING" id="151549.A0A4C1S8B3"/>
<name>A0A4C1S8B3_EUMVA</name>
<dbReference type="EMBL" id="BGZK01000001">
    <property type="protein sequence ID" value="GBO98463.1"/>
    <property type="molecule type" value="Genomic_DNA"/>
</dbReference>
<dbReference type="AlphaFoldDB" id="A0A4C1S8B3"/>
<keyword evidence="3" id="KW-1185">Reference proteome</keyword>
<protein>
    <submittedName>
        <fullName evidence="2">PiggyBac transposable element-derived protein 4</fullName>
    </submittedName>
</protein>
<evidence type="ECO:0000259" key="1">
    <source>
        <dbReference type="Pfam" id="PF13843"/>
    </source>
</evidence>
<feature type="domain" description="PiggyBac transposable element-derived protein" evidence="1">
    <location>
        <begin position="1"/>
        <end position="181"/>
    </location>
</feature>
<reference evidence="2 3" key="1">
    <citation type="journal article" date="2019" name="Commun. Biol.">
        <title>The bagworm genome reveals a unique fibroin gene that provides high tensile strength.</title>
        <authorList>
            <person name="Kono N."/>
            <person name="Nakamura H."/>
            <person name="Ohtoshi R."/>
            <person name="Tomita M."/>
            <person name="Numata K."/>
            <person name="Arakawa K."/>
        </authorList>
    </citation>
    <scope>NUCLEOTIDE SEQUENCE [LARGE SCALE GENOMIC DNA]</scope>
</reference>
<comment type="caution">
    <text evidence="2">The sequence shown here is derived from an EMBL/GenBank/DDBJ whole genome shotgun (WGS) entry which is preliminary data.</text>
</comment>
<evidence type="ECO:0000313" key="2">
    <source>
        <dbReference type="EMBL" id="GBO98463.1"/>
    </source>
</evidence>
<dbReference type="PANTHER" id="PTHR46599">
    <property type="entry name" value="PIGGYBAC TRANSPOSABLE ELEMENT-DERIVED PROTEIN 4"/>
    <property type="match status" value="1"/>
</dbReference>
<dbReference type="InterPro" id="IPR029526">
    <property type="entry name" value="PGBD"/>
</dbReference>
<accession>A0A4C1S8B3</accession>
<dbReference type="PANTHER" id="PTHR46599:SF6">
    <property type="entry name" value="DUAL SPECIFICITY PHOSPHATASE 26"/>
    <property type="match status" value="1"/>
</dbReference>
<gene>
    <name evidence="2" type="primary">PGBD4</name>
    <name evidence="2" type="ORF">EVAR_89_1</name>
</gene>
<proteinExistence type="predicted"/>
<organism evidence="2 3">
    <name type="scientific">Eumeta variegata</name>
    <name type="common">Bagworm moth</name>
    <name type="synonym">Eumeta japonica</name>
    <dbReference type="NCBI Taxonomy" id="151549"/>
    <lineage>
        <taxon>Eukaryota</taxon>
        <taxon>Metazoa</taxon>
        <taxon>Ecdysozoa</taxon>
        <taxon>Arthropoda</taxon>
        <taxon>Hexapoda</taxon>
        <taxon>Insecta</taxon>
        <taxon>Pterygota</taxon>
        <taxon>Neoptera</taxon>
        <taxon>Endopterygota</taxon>
        <taxon>Lepidoptera</taxon>
        <taxon>Glossata</taxon>
        <taxon>Ditrysia</taxon>
        <taxon>Tineoidea</taxon>
        <taxon>Psychidae</taxon>
        <taxon>Oiketicinae</taxon>
        <taxon>Eumeta</taxon>
    </lineage>
</organism>
<dbReference type="Proteomes" id="UP000299102">
    <property type="component" value="Unassembled WGS sequence"/>
</dbReference>
<sequence>MSINRFRFLIHALRFDDITDREQRRELDKMAPIRQIVELVTNNCRNNYVPSDYLTLDEQLVGFRGRCGFIMYIPNKPDKFGIKIFMVLDTKYPYVYNFEIYVGAQPESPFQKSNKVNDVVHRILDPLHGLGCNVSMDNYFTNLPLAKELLAKKITIVGTMKANRPEIPKEFKASKSRTSKSSLFGF</sequence>
<evidence type="ECO:0000313" key="3">
    <source>
        <dbReference type="Proteomes" id="UP000299102"/>
    </source>
</evidence>
<dbReference type="OrthoDB" id="10057959at2759"/>
<dbReference type="Pfam" id="PF13843">
    <property type="entry name" value="DDE_Tnp_1_7"/>
    <property type="match status" value="1"/>
</dbReference>